<organism evidence="4 5">
    <name type="scientific">Nocardia vermiculata</name>
    <dbReference type="NCBI Taxonomy" id="257274"/>
    <lineage>
        <taxon>Bacteria</taxon>
        <taxon>Bacillati</taxon>
        <taxon>Actinomycetota</taxon>
        <taxon>Actinomycetes</taxon>
        <taxon>Mycobacteriales</taxon>
        <taxon>Nocardiaceae</taxon>
        <taxon>Nocardia</taxon>
    </lineage>
</organism>
<comment type="subcellular location">
    <subcellularLocation>
        <location evidence="1">Membrane</location>
    </subcellularLocation>
</comment>
<comment type="caution">
    <text evidence="4">The sequence shown here is derived from an EMBL/GenBank/DDBJ whole genome shotgun (WGS) entry which is preliminary data.</text>
</comment>
<proteinExistence type="predicted"/>
<evidence type="ECO:0000313" key="5">
    <source>
        <dbReference type="Proteomes" id="UP000565711"/>
    </source>
</evidence>
<keyword evidence="5" id="KW-1185">Reference proteome</keyword>
<dbReference type="AlphaFoldDB" id="A0A846Y6I8"/>
<sequence length="157" mass="17239">MSPITLRPALFAFSCAAVGAAFVPTPSAGATPTDPIQLAACDFGRQYTTFDWAGYEEYNRRVLELSTGEFHEQFSASAADRHARVAATHTRSEAMTVECRTDVEDPEHPQLVVTVDQSTRSDATLGLPRPERAVLRVHLDNVDGRWLTERVDILPPG</sequence>
<dbReference type="PANTHER" id="PTHR37042">
    <property type="entry name" value="OUTER MEMBRANE PROTEIN RV1973"/>
    <property type="match status" value="1"/>
</dbReference>
<reference evidence="4 5" key="1">
    <citation type="submission" date="2020-04" db="EMBL/GenBank/DDBJ databases">
        <title>MicrobeNet Type strains.</title>
        <authorList>
            <person name="Nicholson A.C."/>
        </authorList>
    </citation>
    <scope>NUCLEOTIDE SEQUENCE [LARGE SCALE GENOMIC DNA]</scope>
    <source>
        <strain evidence="4 5">JCM 12354</strain>
    </source>
</reference>
<evidence type="ECO:0008006" key="6">
    <source>
        <dbReference type="Google" id="ProtNLM"/>
    </source>
</evidence>
<dbReference type="EMBL" id="JAAXOP010000014">
    <property type="protein sequence ID" value="NKY52898.1"/>
    <property type="molecule type" value="Genomic_DNA"/>
</dbReference>
<accession>A0A846Y6I8</accession>
<keyword evidence="2" id="KW-0472">Membrane</keyword>
<gene>
    <name evidence="4" type="ORF">HGA08_22090</name>
</gene>
<protein>
    <recommendedName>
        <fullName evidence="6">Mce-associated membrane protein</fullName>
    </recommendedName>
</protein>
<evidence type="ECO:0000256" key="3">
    <source>
        <dbReference type="SAM" id="SignalP"/>
    </source>
</evidence>
<dbReference type="Proteomes" id="UP000565711">
    <property type="component" value="Unassembled WGS sequence"/>
</dbReference>
<evidence type="ECO:0000313" key="4">
    <source>
        <dbReference type="EMBL" id="NKY52898.1"/>
    </source>
</evidence>
<feature type="signal peptide" evidence="3">
    <location>
        <begin position="1"/>
        <end position="30"/>
    </location>
</feature>
<dbReference type="GO" id="GO:0016020">
    <property type="term" value="C:membrane"/>
    <property type="evidence" value="ECO:0007669"/>
    <property type="project" value="UniProtKB-SubCell"/>
</dbReference>
<dbReference type="RefSeq" id="WP_067875742.1">
    <property type="nucleotide sequence ID" value="NZ_JAAXOP010000014.1"/>
</dbReference>
<evidence type="ECO:0000256" key="1">
    <source>
        <dbReference type="ARBA" id="ARBA00004370"/>
    </source>
</evidence>
<dbReference type="PANTHER" id="PTHR37042:SF4">
    <property type="entry name" value="OUTER MEMBRANE PROTEIN RV1973"/>
    <property type="match status" value="1"/>
</dbReference>
<evidence type="ECO:0000256" key="2">
    <source>
        <dbReference type="ARBA" id="ARBA00023136"/>
    </source>
</evidence>
<keyword evidence="3" id="KW-0732">Signal</keyword>
<feature type="chain" id="PRO_5032936953" description="Mce-associated membrane protein" evidence="3">
    <location>
        <begin position="31"/>
        <end position="157"/>
    </location>
</feature>
<name>A0A846Y6I8_9NOCA</name>